<dbReference type="SMART" id="SM00900">
    <property type="entry name" value="FMN_bind"/>
    <property type="match status" value="1"/>
</dbReference>
<dbReference type="Gene3D" id="3.90.1010.20">
    <property type="match status" value="1"/>
</dbReference>
<evidence type="ECO:0000259" key="3">
    <source>
        <dbReference type="SMART" id="SM00900"/>
    </source>
</evidence>
<proteinExistence type="predicted"/>
<reference evidence="4 5" key="1">
    <citation type="submission" date="2016-10" db="EMBL/GenBank/DDBJ databases">
        <authorList>
            <person name="de Groot N.N."/>
        </authorList>
    </citation>
    <scope>NUCLEOTIDE SEQUENCE [LARGE SCALE GENOMIC DNA]</scope>
    <source>
        <strain evidence="4 5">DSM 12271</strain>
    </source>
</reference>
<keyword evidence="2" id="KW-0812">Transmembrane</keyword>
<dbReference type="OrthoDB" id="9806398at2"/>
<feature type="transmembrane region" description="Helical" evidence="2">
    <location>
        <begin position="47"/>
        <end position="64"/>
    </location>
</feature>
<dbReference type="RefSeq" id="WP_090040882.1">
    <property type="nucleotide sequence ID" value="NZ_FOKI01000012.1"/>
</dbReference>
<name>A0A1I0YC98_9CLOT</name>
<dbReference type="STRING" id="84698.SAMN04488528_101279"/>
<feature type="transmembrane region" description="Helical" evidence="2">
    <location>
        <begin position="6"/>
        <end position="26"/>
    </location>
</feature>
<feature type="domain" description="FMN-binding" evidence="3">
    <location>
        <begin position="195"/>
        <end position="270"/>
    </location>
</feature>
<sequence>MSFFLNILLARLAVVLVILTSIIYLFRKFNKNNDLIKRVNRSLRKKHKLLGILLIIVGLIHGLLSSEAIFSFNLGTICEILSILLGINFYIGMKYKIKGWMHYHRIITLLFLLSLIVHIVDVGGFTSDLIEKSFSDNSNNIEYNNDFPTQSSKDENNESADNQTENNSQKSNNNSNDNSSSTKYKDGVYQGVAHGYGPNLTVEVTVKNGAISNIEILSHNERNPRFYQSPMDKVPSEIIANQSTDVDIVVGSTKTSKGIMNAVKDALSNAV</sequence>
<feature type="transmembrane region" description="Helical" evidence="2">
    <location>
        <begin position="70"/>
        <end position="91"/>
    </location>
</feature>
<keyword evidence="5" id="KW-1185">Reference proteome</keyword>
<feature type="transmembrane region" description="Helical" evidence="2">
    <location>
        <begin position="103"/>
        <end position="125"/>
    </location>
</feature>
<evidence type="ECO:0000256" key="1">
    <source>
        <dbReference type="SAM" id="MobiDB-lite"/>
    </source>
</evidence>
<keyword evidence="2" id="KW-1133">Transmembrane helix</keyword>
<gene>
    <name evidence="4" type="ORF">SAMN04488528_101279</name>
</gene>
<feature type="compositionally biased region" description="Polar residues" evidence="1">
    <location>
        <begin position="141"/>
        <end position="151"/>
    </location>
</feature>
<dbReference type="InterPro" id="IPR007329">
    <property type="entry name" value="FMN-bd"/>
</dbReference>
<dbReference type="Proteomes" id="UP000198619">
    <property type="component" value="Unassembled WGS sequence"/>
</dbReference>
<evidence type="ECO:0000313" key="5">
    <source>
        <dbReference type="Proteomes" id="UP000198619"/>
    </source>
</evidence>
<dbReference type="AlphaFoldDB" id="A0A1I0YC98"/>
<keyword evidence="2" id="KW-0472">Membrane</keyword>
<protein>
    <submittedName>
        <fullName evidence="4">FMN-binding domain-containing protein</fullName>
    </submittedName>
</protein>
<feature type="region of interest" description="Disordered" evidence="1">
    <location>
        <begin position="141"/>
        <end position="184"/>
    </location>
</feature>
<feature type="compositionally biased region" description="Low complexity" evidence="1">
    <location>
        <begin position="166"/>
        <end position="181"/>
    </location>
</feature>
<dbReference type="GO" id="GO:0010181">
    <property type="term" value="F:FMN binding"/>
    <property type="evidence" value="ECO:0007669"/>
    <property type="project" value="InterPro"/>
</dbReference>
<evidence type="ECO:0000256" key="2">
    <source>
        <dbReference type="SAM" id="Phobius"/>
    </source>
</evidence>
<dbReference type="Pfam" id="PF04205">
    <property type="entry name" value="FMN_bind"/>
    <property type="match status" value="1"/>
</dbReference>
<evidence type="ECO:0000313" key="4">
    <source>
        <dbReference type="EMBL" id="SFB10944.1"/>
    </source>
</evidence>
<organism evidence="4 5">
    <name type="scientific">Clostridium frigidicarnis</name>
    <dbReference type="NCBI Taxonomy" id="84698"/>
    <lineage>
        <taxon>Bacteria</taxon>
        <taxon>Bacillati</taxon>
        <taxon>Bacillota</taxon>
        <taxon>Clostridia</taxon>
        <taxon>Eubacteriales</taxon>
        <taxon>Clostridiaceae</taxon>
        <taxon>Clostridium</taxon>
    </lineage>
</organism>
<dbReference type="GO" id="GO:0016020">
    <property type="term" value="C:membrane"/>
    <property type="evidence" value="ECO:0007669"/>
    <property type="project" value="InterPro"/>
</dbReference>
<accession>A0A1I0YC98</accession>
<dbReference type="EMBL" id="FOKI01000012">
    <property type="protein sequence ID" value="SFB10944.1"/>
    <property type="molecule type" value="Genomic_DNA"/>
</dbReference>